<comment type="caution">
    <text evidence="2">The sequence shown here is derived from an EMBL/GenBank/DDBJ whole genome shotgun (WGS) entry which is preliminary data.</text>
</comment>
<dbReference type="Proteomes" id="UP001172728">
    <property type="component" value="Unassembled WGS sequence"/>
</dbReference>
<evidence type="ECO:0000256" key="1">
    <source>
        <dbReference type="SAM" id="Phobius"/>
    </source>
</evidence>
<keyword evidence="1" id="KW-0472">Membrane</keyword>
<organism evidence="2 3">
    <name type="scientific">Demequina litoralis</name>
    <dbReference type="NCBI Taxonomy" id="3051660"/>
    <lineage>
        <taxon>Bacteria</taxon>
        <taxon>Bacillati</taxon>
        <taxon>Actinomycetota</taxon>
        <taxon>Actinomycetes</taxon>
        <taxon>Micrococcales</taxon>
        <taxon>Demequinaceae</taxon>
        <taxon>Demequina</taxon>
    </lineage>
</organism>
<keyword evidence="1" id="KW-1133">Transmembrane helix</keyword>
<protein>
    <submittedName>
        <fullName evidence="2">Uncharacterized protein</fullName>
    </submittedName>
</protein>
<keyword evidence="3" id="KW-1185">Reference proteome</keyword>
<sequence>MRPDVSEGIHALVEFEAQTFDAGHASPDLRLYRRAIAPRRAARLAARTAAAVTAVAGVVVVGLLVADDPGPDRMVATTVEALRGFAPEAPPLTFAPDGAAVEAGRSDAEPAGQRVGCASLDEYAALTRPADVWSGSRDPVIAVGSLTEPGAVTGAIVTVRGFGAADEAGGFVDGFASLATACGSGVRSDAGLFGTASEASAVRVAAVPVSGSEAPAAHATVALAAGGTYEVYLVAASDAAVSVVVPPGAPDVGPEVLEQFVSYVRDLG</sequence>
<dbReference type="EMBL" id="JAUHPW010000005">
    <property type="protein sequence ID" value="MDN4475704.1"/>
    <property type="molecule type" value="Genomic_DNA"/>
</dbReference>
<keyword evidence="1" id="KW-0812">Transmembrane</keyword>
<dbReference type="RefSeq" id="WP_301133028.1">
    <property type="nucleotide sequence ID" value="NZ_JAUHPW010000005.1"/>
</dbReference>
<evidence type="ECO:0000313" key="2">
    <source>
        <dbReference type="EMBL" id="MDN4475704.1"/>
    </source>
</evidence>
<gene>
    <name evidence="2" type="ORF">QQX09_07535</name>
</gene>
<feature type="transmembrane region" description="Helical" evidence="1">
    <location>
        <begin position="44"/>
        <end position="66"/>
    </location>
</feature>
<proteinExistence type="predicted"/>
<evidence type="ECO:0000313" key="3">
    <source>
        <dbReference type="Proteomes" id="UP001172728"/>
    </source>
</evidence>
<accession>A0ABT8G9R2</accession>
<name>A0ABT8G9R2_9MICO</name>
<reference evidence="2" key="1">
    <citation type="submission" date="2023-06" db="EMBL/GenBank/DDBJ databases">
        <title>Sysu t00192.</title>
        <authorList>
            <person name="Gao L."/>
            <person name="Fang B.-Z."/>
            <person name="Li W.-J."/>
        </authorList>
    </citation>
    <scope>NUCLEOTIDE SEQUENCE</scope>
    <source>
        <strain evidence="2">SYSU T00192</strain>
    </source>
</reference>